<proteinExistence type="predicted"/>
<accession>A0A926WN74</accession>
<sequence>MLAPHTPPELDSELDSEESTQINQETVRYLSRIEAKLYQDIEARKRIDSGLLFIACQFSSCSLSWLLFELQVTLSIIQLASFCVSCLPGLIDFGDSFNFSISSESWEFSLGQKPLVGIIKLAIGIGVSWQGTTKISTEVANTYAQINQTYQEIRSAEGLSFQLPNMGLSLLIGLSAIALIGIFKKFSNTDNTGVNQNED</sequence>
<dbReference type="EMBL" id="JACJQU010000033">
    <property type="protein sequence ID" value="MBD2296864.1"/>
    <property type="molecule type" value="Genomic_DNA"/>
</dbReference>
<dbReference type="Proteomes" id="UP000662185">
    <property type="component" value="Unassembled WGS sequence"/>
</dbReference>
<organism evidence="2 3">
    <name type="scientific">Anabaena sphaerica FACHB-251</name>
    <dbReference type="NCBI Taxonomy" id="2692883"/>
    <lineage>
        <taxon>Bacteria</taxon>
        <taxon>Bacillati</taxon>
        <taxon>Cyanobacteriota</taxon>
        <taxon>Cyanophyceae</taxon>
        <taxon>Nostocales</taxon>
        <taxon>Nostocaceae</taxon>
        <taxon>Anabaena</taxon>
    </lineage>
</organism>
<dbReference type="RefSeq" id="WP_190564980.1">
    <property type="nucleotide sequence ID" value="NZ_JACJQU010000033.1"/>
</dbReference>
<keyword evidence="1" id="KW-0472">Membrane</keyword>
<gene>
    <name evidence="2" type="ORF">H6G06_26155</name>
</gene>
<evidence type="ECO:0000256" key="1">
    <source>
        <dbReference type="SAM" id="Phobius"/>
    </source>
</evidence>
<feature type="transmembrane region" description="Helical" evidence="1">
    <location>
        <begin position="163"/>
        <end position="183"/>
    </location>
</feature>
<dbReference type="AlphaFoldDB" id="A0A926WN74"/>
<comment type="caution">
    <text evidence="2">The sequence shown here is derived from an EMBL/GenBank/DDBJ whole genome shotgun (WGS) entry which is preliminary data.</text>
</comment>
<reference evidence="3" key="1">
    <citation type="journal article" date="2020" name="ISME J.">
        <title>Comparative genomics reveals insights into cyanobacterial evolution and habitat adaptation.</title>
        <authorList>
            <person name="Chen M.Y."/>
            <person name="Teng W.K."/>
            <person name="Zhao L."/>
            <person name="Hu C.X."/>
            <person name="Zhou Y.K."/>
            <person name="Han B.P."/>
            <person name="Song L.R."/>
            <person name="Shu W.S."/>
        </authorList>
    </citation>
    <scope>NUCLEOTIDE SEQUENCE [LARGE SCALE GENOMIC DNA]</scope>
    <source>
        <strain evidence="3">FACHB-251</strain>
    </source>
</reference>
<name>A0A926WN74_9NOST</name>
<keyword evidence="3" id="KW-1185">Reference proteome</keyword>
<evidence type="ECO:0000313" key="3">
    <source>
        <dbReference type="Proteomes" id="UP000662185"/>
    </source>
</evidence>
<keyword evidence="1" id="KW-0812">Transmembrane</keyword>
<keyword evidence="1" id="KW-1133">Transmembrane helix</keyword>
<evidence type="ECO:0000313" key="2">
    <source>
        <dbReference type="EMBL" id="MBD2296864.1"/>
    </source>
</evidence>
<protein>
    <submittedName>
        <fullName evidence="2">Uncharacterized protein</fullName>
    </submittedName>
</protein>